<keyword evidence="4" id="KW-1185">Reference proteome</keyword>
<dbReference type="AlphaFoldDB" id="A0A517P2E0"/>
<evidence type="ECO:0000313" key="4">
    <source>
        <dbReference type="Proteomes" id="UP000319817"/>
    </source>
</evidence>
<protein>
    <recommendedName>
        <fullName evidence="2">DUF7577 domain-containing protein</fullName>
    </recommendedName>
</protein>
<keyword evidence="1" id="KW-1133">Transmembrane helix</keyword>
<name>A0A517P2E0_9BACT</name>
<proteinExistence type="predicted"/>
<dbReference type="Proteomes" id="UP000319817">
    <property type="component" value="Chromosome"/>
</dbReference>
<evidence type="ECO:0000313" key="3">
    <source>
        <dbReference type="EMBL" id="QDT13540.1"/>
    </source>
</evidence>
<evidence type="ECO:0000259" key="2">
    <source>
        <dbReference type="Pfam" id="PF24463"/>
    </source>
</evidence>
<evidence type="ECO:0000256" key="1">
    <source>
        <dbReference type="SAM" id="Phobius"/>
    </source>
</evidence>
<reference evidence="3 4" key="1">
    <citation type="submission" date="2019-02" db="EMBL/GenBank/DDBJ databases">
        <title>Deep-cultivation of Planctomycetes and their phenomic and genomic characterization uncovers novel biology.</title>
        <authorList>
            <person name="Wiegand S."/>
            <person name="Jogler M."/>
            <person name="Boedeker C."/>
            <person name="Pinto D."/>
            <person name="Vollmers J."/>
            <person name="Rivas-Marin E."/>
            <person name="Kohn T."/>
            <person name="Peeters S.H."/>
            <person name="Heuer A."/>
            <person name="Rast P."/>
            <person name="Oberbeckmann S."/>
            <person name="Bunk B."/>
            <person name="Jeske O."/>
            <person name="Meyerdierks A."/>
            <person name="Storesund J.E."/>
            <person name="Kallscheuer N."/>
            <person name="Luecker S."/>
            <person name="Lage O.M."/>
            <person name="Pohl T."/>
            <person name="Merkel B.J."/>
            <person name="Hornburger P."/>
            <person name="Mueller R.-W."/>
            <person name="Bruemmer F."/>
            <person name="Labrenz M."/>
            <person name="Spormann A.M."/>
            <person name="Op den Camp H."/>
            <person name="Overmann J."/>
            <person name="Amann R."/>
            <person name="Jetten M.S.M."/>
            <person name="Mascher T."/>
            <person name="Medema M.H."/>
            <person name="Devos D.P."/>
            <person name="Kaster A.-K."/>
            <person name="Ovreas L."/>
            <person name="Rohde M."/>
            <person name="Galperin M.Y."/>
            <person name="Jogler C."/>
        </authorList>
    </citation>
    <scope>NUCLEOTIDE SEQUENCE [LARGE SCALE GENOMIC DNA]</scope>
    <source>
        <strain evidence="3 4">K23_9</strain>
    </source>
</reference>
<keyword evidence="1" id="KW-0472">Membrane</keyword>
<feature type="domain" description="DUF7577" evidence="2">
    <location>
        <begin position="5"/>
        <end position="28"/>
    </location>
</feature>
<accession>A0A517P2E0</accession>
<dbReference type="OrthoDB" id="290101at2"/>
<feature type="transmembrane region" description="Helical" evidence="1">
    <location>
        <begin position="75"/>
        <end position="93"/>
    </location>
</feature>
<organism evidence="3 4">
    <name type="scientific">Stieleria marina</name>
    <dbReference type="NCBI Taxonomy" id="1930275"/>
    <lineage>
        <taxon>Bacteria</taxon>
        <taxon>Pseudomonadati</taxon>
        <taxon>Planctomycetota</taxon>
        <taxon>Planctomycetia</taxon>
        <taxon>Pirellulales</taxon>
        <taxon>Pirellulaceae</taxon>
        <taxon>Stieleria</taxon>
    </lineage>
</organism>
<gene>
    <name evidence="3" type="ORF">K239x_55600</name>
</gene>
<dbReference type="RefSeq" id="WP_145421255.1">
    <property type="nucleotide sequence ID" value="NZ_CP036526.1"/>
</dbReference>
<sequence length="94" mass="10366">MNNATVPCPHCGGEIAANARFCRHCGSSGDDGWRDDEEGFSESYDDDFDYDEFVQDEFADDGVSHALTNKGTKPFWRLVAAILLLLALLGFIAF</sequence>
<dbReference type="Pfam" id="PF24463">
    <property type="entry name" value="DUF7577"/>
    <property type="match status" value="1"/>
</dbReference>
<keyword evidence="1" id="KW-0812">Transmembrane</keyword>
<dbReference type="InterPro" id="IPR055999">
    <property type="entry name" value="DUF7577"/>
</dbReference>
<dbReference type="EMBL" id="CP036526">
    <property type="protein sequence ID" value="QDT13540.1"/>
    <property type="molecule type" value="Genomic_DNA"/>
</dbReference>